<dbReference type="GO" id="GO:0046872">
    <property type="term" value="F:metal ion binding"/>
    <property type="evidence" value="ECO:0007669"/>
    <property type="project" value="UniProtKB-KW"/>
</dbReference>
<evidence type="ECO:0000256" key="4">
    <source>
        <dbReference type="ARBA" id="ARBA00023014"/>
    </source>
</evidence>
<dbReference type="Pfam" id="PF14518">
    <property type="entry name" value="Haem_oxygenas_2"/>
    <property type="match status" value="1"/>
</dbReference>
<dbReference type="SMART" id="SM01236">
    <property type="entry name" value="Haem_oxygenase_2"/>
    <property type="match status" value="1"/>
</dbReference>
<organism evidence="7 8">
    <name type="scientific">Actinomadura rubrobrunea</name>
    <dbReference type="NCBI Taxonomy" id="115335"/>
    <lineage>
        <taxon>Bacteria</taxon>
        <taxon>Bacillati</taxon>
        <taxon>Actinomycetota</taxon>
        <taxon>Actinomycetes</taxon>
        <taxon>Streptosporangiales</taxon>
        <taxon>Thermomonosporaceae</taxon>
        <taxon>Actinomadura</taxon>
    </lineage>
</organism>
<keyword evidence="8" id="KW-1185">Reference proteome</keyword>
<dbReference type="GO" id="GO:0004497">
    <property type="term" value="F:monooxygenase activity"/>
    <property type="evidence" value="ECO:0007669"/>
    <property type="project" value="UniProtKB-ARBA"/>
</dbReference>
<proteinExistence type="predicted"/>
<feature type="compositionally biased region" description="Basic residues" evidence="5">
    <location>
        <begin position="400"/>
        <end position="423"/>
    </location>
</feature>
<dbReference type="SMR" id="A0A9W6PZA6"/>
<evidence type="ECO:0000313" key="8">
    <source>
        <dbReference type="Proteomes" id="UP001165124"/>
    </source>
</evidence>
<dbReference type="Pfam" id="PF00355">
    <property type="entry name" value="Rieske"/>
    <property type="match status" value="1"/>
</dbReference>
<keyword evidence="3" id="KW-0408">Iron</keyword>
<evidence type="ECO:0000256" key="2">
    <source>
        <dbReference type="ARBA" id="ARBA00022723"/>
    </source>
</evidence>
<dbReference type="Proteomes" id="UP001165124">
    <property type="component" value="Unassembled WGS sequence"/>
</dbReference>
<accession>A0A9W6PZA6</accession>
<feature type="compositionally biased region" description="Basic and acidic residues" evidence="5">
    <location>
        <begin position="655"/>
        <end position="667"/>
    </location>
</feature>
<dbReference type="PROSITE" id="PS51296">
    <property type="entry name" value="RIESKE"/>
    <property type="match status" value="1"/>
</dbReference>
<feature type="region of interest" description="Disordered" evidence="5">
    <location>
        <begin position="644"/>
        <end position="667"/>
    </location>
</feature>
<keyword evidence="4" id="KW-0411">Iron-sulfur</keyword>
<protein>
    <recommendedName>
        <fullName evidence="6">Rieske domain-containing protein</fullName>
    </recommendedName>
</protein>
<evidence type="ECO:0000259" key="6">
    <source>
        <dbReference type="PROSITE" id="PS51296"/>
    </source>
</evidence>
<evidence type="ECO:0000256" key="3">
    <source>
        <dbReference type="ARBA" id="ARBA00023004"/>
    </source>
</evidence>
<evidence type="ECO:0000256" key="1">
    <source>
        <dbReference type="ARBA" id="ARBA00022714"/>
    </source>
</evidence>
<dbReference type="AlphaFoldDB" id="A0A9W6PZA6"/>
<dbReference type="RefSeq" id="WP_067908594.1">
    <property type="nucleotide sequence ID" value="NZ_BSRZ01000018.1"/>
</dbReference>
<dbReference type="Gene3D" id="1.20.910.10">
    <property type="entry name" value="Heme oxygenase-like"/>
    <property type="match status" value="1"/>
</dbReference>
<reference evidence="7" key="1">
    <citation type="submission" date="2023-02" db="EMBL/GenBank/DDBJ databases">
        <title>Actinomadura rubrobrunea NBRC 14622.</title>
        <authorList>
            <person name="Ichikawa N."/>
            <person name="Sato H."/>
            <person name="Tonouchi N."/>
        </authorList>
    </citation>
    <scope>NUCLEOTIDE SEQUENCE</scope>
    <source>
        <strain evidence="7">NBRC 14622</strain>
    </source>
</reference>
<dbReference type="InterPro" id="IPR017941">
    <property type="entry name" value="Rieske_2Fe-2S"/>
</dbReference>
<comment type="caution">
    <text evidence="7">The sequence shown here is derived from an EMBL/GenBank/DDBJ whole genome shotgun (WGS) entry which is preliminary data.</text>
</comment>
<dbReference type="GO" id="GO:0051537">
    <property type="term" value="F:2 iron, 2 sulfur cluster binding"/>
    <property type="evidence" value="ECO:0007669"/>
    <property type="project" value="UniProtKB-KW"/>
</dbReference>
<dbReference type="InterPro" id="IPR016084">
    <property type="entry name" value="Haem_Oase-like_multi-hlx"/>
</dbReference>
<feature type="region of interest" description="Disordered" evidence="5">
    <location>
        <begin position="379"/>
        <end position="446"/>
    </location>
</feature>
<evidence type="ECO:0000256" key="5">
    <source>
        <dbReference type="SAM" id="MobiDB-lite"/>
    </source>
</evidence>
<name>A0A9W6PZA6_9ACTN</name>
<dbReference type="SUPFAM" id="SSF50022">
    <property type="entry name" value="ISP domain"/>
    <property type="match status" value="1"/>
</dbReference>
<feature type="domain" description="Rieske" evidence="6">
    <location>
        <begin position="534"/>
        <end position="596"/>
    </location>
</feature>
<keyword evidence="2" id="KW-0479">Metal-binding</keyword>
<gene>
    <name evidence="7" type="ORF">Arub01_51740</name>
</gene>
<dbReference type="GO" id="GO:0016705">
    <property type="term" value="F:oxidoreductase activity, acting on paired donors, with incorporation or reduction of molecular oxygen"/>
    <property type="evidence" value="ECO:0007669"/>
    <property type="project" value="UniProtKB-ARBA"/>
</dbReference>
<evidence type="ECO:0000313" key="7">
    <source>
        <dbReference type="EMBL" id="GLW66930.1"/>
    </source>
</evidence>
<dbReference type="InterPro" id="IPR036922">
    <property type="entry name" value="Rieske_2Fe-2S_sf"/>
</dbReference>
<sequence>MTVQPQTSTADAHVGGTLGERILAFARHPLFRGDANVLHGANPYRRMLVPDALAASDFVRPVGADQWHTHRSLAAHRLLGTCYEMDTVLLPEQGLAGLHDDFDAFYGAELRGLRESLVTELERFAFACLDDAVDISGATTTELLDAYLRHVTDEAAAGPSPALAAVAAARDRETAADLYLVQLALDGLTEASAMSRNLAGAYGPEQSALFKIFIDEFGYGVYDAKHTTIFAKMLRSRGMATHVHAYWNFYLAGPLATNNYYYYLSRDHAKFFRYAGAVTYAEAVFAPGFVEMIKVFRDIFGDDVDLHYCDEHAHIDEHHGRITREQVLLALAERHGPRVVPELMRGVAEARLIGGWFEEDTAAQIRWADDLPGHRALAASAATTDAPPHRVALSPDAPLRHAHPRRPRGAGGRTRRGGPRRHADRPAGAAVARRVDPDPRGKAVRGAVGVARQRLPAAHRASRRLTVRTAVTPSAVRDRLVRHRPRAPARQAADPSVPPARRLTSALAVAEPAVAAIAPRVRAPDAPDRQEEPMTRVVVMDLSRHNTVMVGHDRYFVLRAQGRPLLVRDRCPHRGGPLSLARPTPDGRRLTCPWHGTKVGISAVRRTCLPMVRSGDEAVVLLPDVGEDVPISVAHKQVLANLPPDGADAPVASDAAHDAEERTAGRR</sequence>
<keyword evidence="1" id="KW-0001">2Fe-2S</keyword>
<dbReference type="EMBL" id="BSRZ01000018">
    <property type="protein sequence ID" value="GLW66930.1"/>
    <property type="molecule type" value="Genomic_DNA"/>
</dbReference>
<dbReference type="Gene3D" id="2.102.10.10">
    <property type="entry name" value="Rieske [2Fe-2S] iron-sulphur domain"/>
    <property type="match status" value="1"/>
</dbReference>